<dbReference type="InterPro" id="IPR000182">
    <property type="entry name" value="GNAT_dom"/>
</dbReference>
<organism evidence="2 3">
    <name type="scientific">Tissierella creatinophila DSM 6911</name>
    <dbReference type="NCBI Taxonomy" id="1123403"/>
    <lineage>
        <taxon>Bacteria</taxon>
        <taxon>Bacillati</taxon>
        <taxon>Bacillota</taxon>
        <taxon>Tissierellia</taxon>
        <taxon>Tissierellales</taxon>
        <taxon>Tissierellaceae</taxon>
        <taxon>Tissierella</taxon>
    </lineage>
</organism>
<dbReference type="RefSeq" id="WP_075724876.1">
    <property type="nucleotide sequence ID" value="NZ_LTDM01000007.1"/>
</dbReference>
<sequence>MEIIGDRITIRPLKVQDVFDMRNWGEHENPLLWDYNFPSMSDSQIRRWYDIKTKSFFNKYFGISLKDGRLIGYMGIKEIKFLKKESTLGIVFDPNFLNMGYGTETLKYFLESYFTQMNMKRMYLEVAEFNARAQSVYKKMGFENIGYYLEEFFDDDLDLDNSYYKDAKYCFVINGKKIYNYIYKMKLDRETFFSKISSIK</sequence>
<gene>
    <name evidence="2" type="primary">speG</name>
    <name evidence="2" type="ORF">TICRE_05450</name>
</gene>
<dbReference type="Pfam" id="PF13302">
    <property type="entry name" value="Acetyltransf_3"/>
    <property type="match status" value="1"/>
</dbReference>
<reference evidence="2 3" key="1">
    <citation type="submission" date="2016-02" db="EMBL/GenBank/DDBJ databases">
        <title>Genome sequence of Tissierella creatinophila DSM 6911.</title>
        <authorList>
            <person name="Poehlein A."/>
            <person name="Daniel R."/>
        </authorList>
    </citation>
    <scope>NUCLEOTIDE SEQUENCE [LARGE SCALE GENOMIC DNA]</scope>
    <source>
        <strain evidence="2 3">DSM 6911</strain>
    </source>
</reference>
<dbReference type="EC" id="2.3.1.57" evidence="2"/>
<dbReference type="OrthoDB" id="9795206at2"/>
<keyword evidence="2" id="KW-0012">Acyltransferase</keyword>
<name>A0A1U7M7Y4_TISCR</name>
<dbReference type="AlphaFoldDB" id="A0A1U7M7Y4"/>
<dbReference type="EMBL" id="LTDM01000007">
    <property type="protein sequence ID" value="OLS03433.1"/>
    <property type="molecule type" value="Genomic_DNA"/>
</dbReference>
<keyword evidence="2" id="KW-0808">Transferase</keyword>
<dbReference type="GO" id="GO:0004145">
    <property type="term" value="F:diamine N-acetyltransferase activity"/>
    <property type="evidence" value="ECO:0007669"/>
    <property type="project" value="UniProtKB-EC"/>
</dbReference>
<dbReference type="PANTHER" id="PTHR43415:SF3">
    <property type="entry name" value="GNAT-FAMILY ACETYLTRANSFERASE"/>
    <property type="match status" value="1"/>
</dbReference>
<dbReference type="PROSITE" id="PS51186">
    <property type="entry name" value="GNAT"/>
    <property type="match status" value="1"/>
</dbReference>
<evidence type="ECO:0000259" key="1">
    <source>
        <dbReference type="PROSITE" id="PS51186"/>
    </source>
</evidence>
<dbReference type="Gene3D" id="3.40.630.30">
    <property type="match status" value="1"/>
</dbReference>
<feature type="domain" description="N-acetyltransferase" evidence="1">
    <location>
        <begin position="8"/>
        <end position="166"/>
    </location>
</feature>
<dbReference type="PANTHER" id="PTHR43415">
    <property type="entry name" value="SPERMIDINE N(1)-ACETYLTRANSFERASE"/>
    <property type="match status" value="1"/>
</dbReference>
<accession>A0A1U7M7Y4</accession>
<dbReference type="Proteomes" id="UP000186112">
    <property type="component" value="Unassembled WGS sequence"/>
</dbReference>
<evidence type="ECO:0000313" key="3">
    <source>
        <dbReference type="Proteomes" id="UP000186112"/>
    </source>
</evidence>
<protein>
    <submittedName>
        <fullName evidence="2">Spermidine N(1)-acetyltransferase</fullName>
        <ecNumber evidence="2">2.3.1.57</ecNumber>
    </submittedName>
</protein>
<evidence type="ECO:0000313" key="2">
    <source>
        <dbReference type="EMBL" id="OLS03433.1"/>
    </source>
</evidence>
<dbReference type="SUPFAM" id="SSF55729">
    <property type="entry name" value="Acyl-CoA N-acyltransferases (Nat)"/>
    <property type="match status" value="1"/>
</dbReference>
<dbReference type="CDD" id="cd04301">
    <property type="entry name" value="NAT_SF"/>
    <property type="match status" value="1"/>
</dbReference>
<comment type="caution">
    <text evidence="2">The sequence shown here is derived from an EMBL/GenBank/DDBJ whole genome shotgun (WGS) entry which is preliminary data.</text>
</comment>
<keyword evidence="3" id="KW-1185">Reference proteome</keyword>
<dbReference type="InterPro" id="IPR016181">
    <property type="entry name" value="Acyl_CoA_acyltransferase"/>
</dbReference>
<proteinExistence type="predicted"/>